<dbReference type="HOGENOM" id="CLU_021767_2_0_1"/>
<evidence type="ECO:0000256" key="1">
    <source>
        <dbReference type="ARBA" id="ARBA00001324"/>
    </source>
</evidence>
<gene>
    <name evidence="11" type="ORF">YQE_06849</name>
</gene>
<dbReference type="Pfam" id="PF14683">
    <property type="entry name" value="CBM-like"/>
    <property type="match status" value="1"/>
</dbReference>
<feature type="non-terminal residue" evidence="11">
    <location>
        <position position="1"/>
    </location>
</feature>
<organism evidence="11">
    <name type="scientific">Dendroctonus ponderosae</name>
    <name type="common">Mountain pine beetle</name>
    <dbReference type="NCBI Taxonomy" id="77166"/>
    <lineage>
        <taxon>Eukaryota</taxon>
        <taxon>Metazoa</taxon>
        <taxon>Ecdysozoa</taxon>
        <taxon>Arthropoda</taxon>
        <taxon>Hexapoda</taxon>
        <taxon>Insecta</taxon>
        <taxon>Pterygota</taxon>
        <taxon>Neoptera</taxon>
        <taxon>Endopterygota</taxon>
        <taxon>Coleoptera</taxon>
        <taxon>Polyphaga</taxon>
        <taxon>Cucujiformia</taxon>
        <taxon>Curculionidae</taxon>
        <taxon>Scolytinae</taxon>
        <taxon>Dendroctonus</taxon>
    </lineage>
</organism>
<evidence type="ECO:0000256" key="4">
    <source>
        <dbReference type="ARBA" id="ARBA00012437"/>
    </source>
</evidence>
<sequence>MALWGVVLLLIATSISVAVATVTLTTSGLTATVSNGDVTVVFNAHARVSSVKIDDVNIVSTTENSFYLDWNENGEVSFSPSSLTVVNDTDSLAHFYWLQDGASDQFEIELHYLMVEGVSGVYSWAKFINSQSANVSLGEARTVYRFNADLLTQGTNQARSGTLYLYSYLNTQTKVQDETWELADGTYYTKYDYAGYLRNTTYQGVYGSGYGAFLISPSREYHAGGPLKQDLLIHQDSLITNYFVSSHFGTSGLTAPSGWTHIYGPWLLYFNTGTNSAILSDVATQAETEKDSWPYSFVNDDDYPVDRGTVKGTITGQPLATIMLYDTEETSYDDQQLGYVFTTESDSSGSYTLKNVRPGIYNVVAYPVAGQGSENEAKTTVTVAAGETVTVSSLDLPEPDDIIWNIGETNRRSSEFKYSAELRNYLYETLPPETLTFTIGTSTDADDWYYAQSQAGIWTIEYDDAKDGNTRTLRVALAAASQTPHLIVSVNSHKVGDVYYGNDQAVYRSAMQSGTFHSNVFTVTNAQVVNGTNTITLQVGKGKVMYDAISLQRG</sequence>
<dbReference type="Gene3D" id="2.60.40.1120">
    <property type="entry name" value="Carboxypeptidase-like, regulatory domain"/>
    <property type="match status" value="1"/>
</dbReference>
<accession>N6U4Z7</accession>
<keyword evidence="7" id="KW-0456">Lyase</keyword>
<proteinExistence type="inferred from homology"/>
<dbReference type="Gene3D" id="2.60.120.260">
    <property type="entry name" value="Galactose-binding domain-like"/>
    <property type="match status" value="1"/>
</dbReference>
<reference evidence="12" key="2">
    <citation type="submission" date="2024-08" db="UniProtKB">
        <authorList>
            <consortium name="EnsemblMetazoa"/>
        </authorList>
    </citation>
    <scope>IDENTIFICATION</scope>
</reference>
<feature type="signal peptide" evidence="8">
    <location>
        <begin position="1"/>
        <end position="20"/>
    </location>
</feature>
<dbReference type="SUPFAM" id="SSF74650">
    <property type="entry name" value="Galactose mutarotase-like"/>
    <property type="match status" value="1"/>
</dbReference>
<dbReference type="InterPro" id="IPR051850">
    <property type="entry name" value="Polysacch_Lyase_4"/>
</dbReference>
<dbReference type="GO" id="GO:0102210">
    <property type="term" value="F:rhamnogalacturonan endolyase activity"/>
    <property type="evidence" value="ECO:0007669"/>
    <property type="project" value="UniProtKB-EC"/>
</dbReference>
<name>N6U4Z7_DENPD</name>
<dbReference type="EnsemblMetazoa" id="XM_019905252.1">
    <property type="protein sequence ID" value="XP_019760811.1"/>
    <property type="gene ID" value="LOC109538158"/>
</dbReference>
<evidence type="ECO:0000313" key="12">
    <source>
        <dbReference type="EnsemblMetazoa" id="XP_019760811.1"/>
    </source>
</evidence>
<evidence type="ECO:0000313" key="11">
    <source>
        <dbReference type="EMBL" id="ENN76670.1"/>
    </source>
</evidence>
<evidence type="ECO:0000259" key="10">
    <source>
        <dbReference type="Pfam" id="PF14686"/>
    </source>
</evidence>
<dbReference type="InterPro" id="IPR013784">
    <property type="entry name" value="Carb-bd-like_fold"/>
</dbReference>
<feature type="domain" description="Rhamnogalacturonan lyase" evidence="10">
    <location>
        <begin position="307"/>
        <end position="390"/>
    </location>
</feature>
<evidence type="ECO:0000256" key="8">
    <source>
        <dbReference type="SAM" id="SignalP"/>
    </source>
</evidence>
<dbReference type="GO" id="GO:0005975">
    <property type="term" value="P:carbohydrate metabolic process"/>
    <property type="evidence" value="ECO:0007669"/>
    <property type="project" value="InterPro"/>
</dbReference>
<evidence type="ECO:0000313" key="13">
    <source>
        <dbReference type="Proteomes" id="UP000019118"/>
    </source>
</evidence>
<reference evidence="11 13" key="1">
    <citation type="journal article" date="2013" name="Genome Biol.">
        <title>Draft genome of the mountain pine beetle, Dendroctonus ponderosae Hopkins, a major forest pest.</title>
        <authorList>
            <person name="Keeling C.I."/>
            <person name="Yuen M.M."/>
            <person name="Liao N.Y."/>
            <person name="Docking T.R."/>
            <person name="Chan S.K."/>
            <person name="Taylor G.A."/>
            <person name="Palmquist D.L."/>
            <person name="Jackman S.D."/>
            <person name="Nguyen A."/>
            <person name="Li M."/>
            <person name="Henderson H."/>
            <person name="Janes J.K."/>
            <person name="Zhao Y."/>
            <person name="Pandoh P."/>
            <person name="Moore R."/>
            <person name="Sperling F.A."/>
            <person name="Huber D.P."/>
            <person name="Birol I."/>
            <person name="Jones S.J."/>
            <person name="Bohlmann J."/>
        </authorList>
    </citation>
    <scope>NUCLEOTIDE SEQUENCE</scope>
</reference>
<dbReference type="PANTHER" id="PTHR32018:SF1">
    <property type="entry name" value="RHAMNOGALACTURONAN ENDOLYASE"/>
    <property type="match status" value="1"/>
</dbReference>
<dbReference type="InterPro" id="IPR014718">
    <property type="entry name" value="GH-type_carb-bd"/>
</dbReference>
<dbReference type="InterPro" id="IPR011013">
    <property type="entry name" value="Gal_mutarotase_sf_dom"/>
</dbReference>
<evidence type="ECO:0000256" key="3">
    <source>
        <dbReference type="ARBA" id="ARBA00010418"/>
    </source>
</evidence>
<dbReference type="CDD" id="cd10320">
    <property type="entry name" value="RGL4_N"/>
    <property type="match status" value="1"/>
</dbReference>
<dbReference type="EC" id="4.2.2.23" evidence="4"/>
<feature type="chain" id="PRO_5010971936" description="rhamnogalacturonan endolyase" evidence="8">
    <location>
        <begin position="21"/>
        <end position="554"/>
    </location>
</feature>
<evidence type="ECO:0000256" key="2">
    <source>
        <dbReference type="ARBA" id="ARBA00004613"/>
    </source>
</evidence>
<dbReference type="CDD" id="cd10317">
    <property type="entry name" value="RGL4_C"/>
    <property type="match status" value="1"/>
</dbReference>
<feature type="domain" description="Rhamnogalacturonan lyase" evidence="9">
    <location>
        <begin position="403"/>
        <end position="551"/>
    </location>
</feature>
<dbReference type="SUPFAM" id="SSF49785">
    <property type="entry name" value="Galactose-binding domain-like"/>
    <property type="match status" value="1"/>
</dbReference>
<dbReference type="OrthoDB" id="1179585at2759"/>
<dbReference type="GO" id="GO:0030246">
    <property type="term" value="F:carbohydrate binding"/>
    <property type="evidence" value="ECO:0007669"/>
    <property type="project" value="InterPro"/>
</dbReference>
<comment type="similarity">
    <text evidence="3">Belongs to the polysaccharide lyase 4 family.</text>
</comment>
<dbReference type="InterPro" id="IPR008979">
    <property type="entry name" value="Galactose-bd-like_sf"/>
</dbReference>
<evidence type="ECO:0000256" key="7">
    <source>
        <dbReference type="ARBA" id="ARBA00023239"/>
    </source>
</evidence>
<keyword evidence="13" id="KW-1185">Reference proteome</keyword>
<dbReference type="CDD" id="cd10316">
    <property type="entry name" value="RGL4_M"/>
    <property type="match status" value="1"/>
</dbReference>
<comment type="subcellular location">
    <subcellularLocation>
        <location evidence="2">Secreted</location>
    </subcellularLocation>
</comment>
<dbReference type="SUPFAM" id="SSF49452">
    <property type="entry name" value="Starch-binding domain-like"/>
    <property type="match status" value="1"/>
</dbReference>
<protein>
    <recommendedName>
        <fullName evidence="4">rhamnogalacturonan endolyase</fullName>
        <ecNumber evidence="4">4.2.2.23</ecNumber>
    </recommendedName>
</protein>
<dbReference type="AlphaFoldDB" id="N6U4Z7"/>
<dbReference type="InterPro" id="IPR029413">
    <property type="entry name" value="RG-lyase_II"/>
</dbReference>
<keyword evidence="6 8" id="KW-0732">Signal</keyword>
<dbReference type="GO" id="GO:0005576">
    <property type="term" value="C:extracellular region"/>
    <property type="evidence" value="ECO:0007669"/>
    <property type="project" value="UniProtKB-SubCell"/>
</dbReference>
<evidence type="ECO:0000256" key="5">
    <source>
        <dbReference type="ARBA" id="ARBA00022525"/>
    </source>
</evidence>
<dbReference type="Proteomes" id="UP000019118">
    <property type="component" value="Unassembled WGS sequence"/>
</dbReference>
<dbReference type="InterPro" id="IPR029411">
    <property type="entry name" value="RG-lyase_III"/>
</dbReference>
<evidence type="ECO:0000256" key="6">
    <source>
        <dbReference type="ARBA" id="ARBA00022729"/>
    </source>
</evidence>
<comment type="catalytic activity">
    <reaction evidence="1">
        <text>Endotype eliminative cleavage of L-alpha-rhamnopyranosyl-(1-&gt;4)-alpha-D-galactopyranosyluronic acid bonds of rhamnogalacturonan I domains in ramified hairy regions of pectin leaving L-rhamnopyranose at the reducing end and 4-deoxy-4,5-unsaturated D-galactopyranosyluronic acid at the non-reducing end.</text>
        <dbReference type="EC" id="4.2.2.23"/>
    </reaction>
</comment>
<keyword evidence="5" id="KW-0964">Secreted</keyword>
<dbReference type="Pfam" id="PF14686">
    <property type="entry name" value="fn3_3"/>
    <property type="match status" value="1"/>
</dbReference>
<evidence type="ECO:0000259" key="9">
    <source>
        <dbReference type="Pfam" id="PF14683"/>
    </source>
</evidence>
<dbReference type="EMBL" id="KB740970">
    <property type="protein sequence ID" value="ENN76670.1"/>
    <property type="molecule type" value="Genomic_DNA"/>
</dbReference>
<dbReference type="PANTHER" id="PTHR32018">
    <property type="entry name" value="RHAMNOGALACTURONATE LYASE FAMILY PROTEIN"/>
    <property type="match status" value="1"/>
</dbReference>
<dbReference type="Gene3D" id="2.70.98.10">
    <property type="match status" value="1"/>
</dbReference>